<comment type="similarity">
    <text evidence="3">Belongs to the guanylate kinase family.</text>
</comment>
<dbReference type="PROSITE" id="PS00856">
    <property type="entry name" value="GUANYLATE_KINASE_1"/>
    <property type="match status" value="1"/>
</dbReference>
<dbReference type="PANTHER" id="PTHR23117">
    <property type="entry name" value="GUANYLATE KINASE-RELATED"/>
    <property type="match status" value="1"/>
</dbReference>
<evidence type="ECO:0000256" key="12">
    <source>
        <dbReference type="ARBA" id="ARBA00048594"/>
    </source>
</evidence>
<keyword evidence="6" id="KW-0963">Cytoplasm</keyword>
<dbReference type="GO" id="GO:0005524">
    <property type="term" value="F:ATP binding"/>
    <property type="evidence" value="ECO:0007669"/>
    <property type="project" value="UniProtKB-KW"/>
</dbReference>
<dbReference type="InterPro" id="IPR020590">
    <property type="entry name" value="Guanylate_kinase_CS"/>
</dbReference>
<dbReference type="PROSITE" id="PS50052">
    <property type="entry name" value="GUANYLATE_KINASE_2"/>
    <property type="match status" value="1"/>
</dbReference>
<dbReference type="Gene3D" id="3.30.63.10">
    <property type="entry name" value="Guanylate Kinase phosphate binding domain"/>
    <property type="match status" value="1"/>
</dbReference>
<keyword evidence="10" id="KW-0067">ATP-binding</keyword>
<sequence length="204" mass="23834">MKQKLLGNLKKGLFFIISAPAGAGKTTLTRMLTKEFKSVIESVSFTSREPRKDEKEGVDYFFVTKEEFEKKIKEGDFLEYAKVFDHYYGTSKTFVEKNLNEKKHVVLVIDTQGALKLKNKIESTYIFISPPSIDTLKERMKKRADIDDKEIEKRLTWANEEMKQIVNYDYNITNIDLDKSYEELRSIFIAEEHKVNHLFLKKGA</sequence>
<dbReference type="SMART" id="SM00072">
    <property type="entry name" value="GuKc"/>
    <property type="match status" value="1"/>
</dbReference>
<comment type="function">
    <text evidence="1">Essential for recycling GMP and indirectly, cGMP.</text>
</comment>
<dbReference type="GO" id="GO:0004385">
    <property type="term" value="F:GMP kinase activity"/>
    <property type="evidence" value="ECO:0007669"/>
    <property type="project" value="UniProtKB-EC"/>
</dbReference>
<evidence type="ECO:0000256" key="3">
    <source>
        <dbReference type="ARBA" id="ARBA00005790"/>
    </source>
</evidence>
<evidence type="ECO:0000256" key="9">
    <source>
        <dbReference type="ARBA" id="ARBA00022777"/>
    </source>
</evidence>
<evidence type="ECO:0000256" key="7">
    <source>
        <dbReference type="ARBA" id="ARBA00022679"/>
    </source>
</evidence>
<dbReference type="InterPro" id="IPR008145">
    <property type="entry name" value="GK/Ca_channel_bsu"/>
</dbReference>
<keyword evidence="8" id="KW-0547">Nucleotide-binding</keyword>
<comment type="caution">
    <text evidence="14">The sequence shown here is derived from an EMBL/GenBank/DDBJ whole genome shotgun (WGS) entry which is preliminary data.</text>
</comment>
<dbReference type="InterPro" id="IPR027417">
    <property type="entry name" value="P-loop_NTPase"/>
</dbReference>
<comment type="catalytic activity">
    <reaction evidence="12">
        <text>GMP + ATP = GDP + ADP</text>
        <dbReference type="Rhea" id="RHEA:20780"/>
        <dbReference type="ChEBI" id="CHEBI:30616"/>
        <dbReference type="ChEBI" id="CHEBI:58115"/>
        <dbReference type="ChEBI" id="CHEBI:58189"/>
        <dbReference type="ChEBI" id="CHEBI:456216"/>
        <dbReference type="EC" id="2.7.4.8"/>
    </reaction>
</comment>
<dbReference type="InterPro" id="IPR017665">
    <property type="entry name" value="Guanylate_kinase"/>
</dbReference>
<dbReference type="EMBL" id="LAZR01036309">
    <property type="protein sequence ID" value="KKL25183.1"/>
    <property type="molecule type" value="Genomic_DNA"/>
</dbReference>
<dbReference type="EC" id="2.7.4.8" evidence="4"/>
<evidence type="ECO:0000256" key="8">
    <source>
        <dbReference type="ARBA" id="ARBA00022741"/>
    </source>
</evidence>
<dbReference type="AlphaFoldDB" id="A0A0F9EMT8"/>
<gene>
    <name evidence="14" type="ORF">LCGC14_2407870</name>
</gene>
<evidence type="ECO:0000256" key="1">
    <source>
        <dbReference type="ARBA" id="ARBA00003531"/>
    </source>
</evidence>
<keyword evidence="9" id="KW-0418">Kinase</keyword>
<dbReference type="HAMAP" id="MF_00328">
    <property type="entry name" value="Guanylate_kinase"/>
    <property type="match status" value="1"/>
</dbReference>
<evidence type="ECO:0000259" key="13">
    <source>
        <dbReference type="PROSITE" id="PS50052"/>
    </source>
</evidence>
<evidence type="ECO:0000256" key="2">
    <source>
        <dbReference type="ARBA" id="ARBA00004496"/>
    </source>
</evidence>
<reference evidence="14" key="1">
    <citation type="journal article" date="2015" name="Nature">
        <title>Complex archaea that bridge the gap between prokaryotes and eukaryotes.</title>
        <authorList>
            <person name="Spang A."/>
            <person name="Saw J.H."/>
            <person name="Jorgensen S.L."/>
            <person name="Zaremba-Niedzwiedzka K."/>
            <person name="Martijn J."/>
            <person name="Lind A.E."/>
            <person name="van Eijk R."/>
            <person name="Schleper C."/>
            <person name="Guy L."/>
            <person name="Ettema T.J."/>
        </authorList>
    </citation>
    <scope>NUCLEOTIDE SEQUENCE</scope>
</reference>
<evidence type="ECO:0000256" key="4">
    <source>
        <dbReference type="ARBA" id="ARBA00012961"/>
    </source>
</evidence>
<dbReference type="InterPro" id="IPR008144">
    <property type="entry name" value="Guanylate_kin-like_dom"/>
</dbReference>
<organism evidence="14">
    <name type="scientific">marine sediment metagenome</name>
    <dbReference type="NCBI Taxonomy" id="412755"/>
    <lineage>
        <taxon>unclassified sequences</taxon>
        <taxon>metagenomes</taxon>
        <taxon>ecological metagenomes</taxon>
    </lineage>
</organism>
<evidence type="ECO:0000256" key="11">
    <source>
        <dbReference type="ARBA" id="ARBA00030128"/>
    </source>
</evidence>
<evidence type="ECO:0000256" key="6">
    <source>
        <dbReference type="ARBA" id="ARBA00022490"/>
    </source>
</evidence>
<evidence type="ECO:0000313" key="14">
    <source>
        <dbReference type="EMBL" id="KKL25183.1"/>
    </source>
</evidence>
<dbReference type="GO" id="GO:0005829">
    <property type="term" value="C:cytosol"/>
    <property type="evidence" value="ECO:0007669"/>
    <property type="project" value="TreeGrafter"/>
</dbReference>
<dbReference type="CDD" id="cd00071">
    <property type="entry name" value="GMPK"/>
    <property type="match status" value="1"/>
</dbReference>
<dbReference type="Gene3D" id="3.40.50.300">
    <property type="entry name" value="P-loop containing nucleotide triphosphate hydrolases"/>
    <property type="match status" value="1"/>
</dbReference>
<feature type="domain" description="Guanylate kinase-like" evidence="13">
    <location>
        <begin position="12"/>
        <end position="189"/>
    </location>
</feature>
<dbReference type="PANTHER" id="PTHR23117:SF13">
    <property type="entry name" value="GUANYLATE KINASE"/>
    <property type="match status" value="1"/>
</dbReference>
<name>A0A0F9EMT8_9ZZZZ</name>
<evidence type="ECO:0000256" key="5">
    <source>
        <dbReference type="ARBA" id="ARBA00016296"/>
    </source>
</evidence>
<dbReference type="Pfam" id="PF00625">
    <property type="entry name" value="Guanylate_kin"/>
    <property type="match status" value="1"/>
</dbReference>
<dbReference type="FunFam" id="3.30.63.10:FF:000005">
    <property type="entry name" value="Guanylate kinase"/>
    <property type="match status" value="1"/>
</dbReference>
<dbReference type="SUPFAM" id="SSF52540">
    <property type="entry name" value="P-loop containing nucleoside triphosphate hydrolases"/>
    <property type="match status" value="1"/>
</dbReference>
<proteinExistence type="inferred from homology"/>
<protein>
    <recommendedName>
        <fullName evidence="5">Guanylate kinase</fullName>
        <ecNumber evidence="4">2.7.4.8</ecNumber>
    </recommendedName>
    <alternativeName>
        <fullName evidence="11">GMP kinase</fullName>
    </alternativeName>
</protein>
<accession>A0A0F9EMT8</accession>
<dbReference type="NCBIfam" id="TIGR03263">
    <property type="entry name" value="guanyl_kin"/>
    <property type="match status" value="1"/>
</dbReference>
<comment type="subcellular location">
    <subcellularLocation>
        <location evidence="2">Cytoplasm</location>
    </subcellularLocation>
</comment>
<keyword evidence="7" id="KW-0808">Transferase</keyword>
<evidence type="ECO:0000256" key="10">
    <source>
        <dbReference type="ARBA" id="ARBA00022840"/>
    </source>
</evidence>